<reference evidence="9" key="3">
    <citation type="submission" date="2015-04" db="UniProtKB">
        <authorList>
            <consortium name="EnsemblPlants"/>
        </authorList>
    </citation>
    <scope>IDENTIFICATION</scope>
    <source>
        <strain evidence="9">cv. Jemalong A17</strain>
    </source>
</reference>
<feature type="domain" description="NAC" evidence="6">
    <location>
        <begin position="7"/>
        <end position="156"/>
    </location>
</feature>
<dbReference type="Gene3D" id="2.170.150.80">
    <property type="entry name" value="NAC domain"/>
    <property type="match status" value="1"/>
</dbReference>
<keyword evidence="10" id="KW-1185">Reference proteome</keyword>
<evidence type="ECO:0000313" key="10">
    <source>
        <dbReference type="Proteomes" id="UP000002051"/>
    </source>
</evidence>
<dbReference type="GO" id="GO:0090058">
    <property type="term" value="P:metaxylem development"/>
    <property type="evidence" value="ECO:0007669"/>
    <property type="project" value="EnsemblPlants"/>
</dbReference>
<dbReference type="GO" id="GO:0009620">
    <property type="term" value="P:response to fungus"/>
    <property type="evidence" value="ECO:0007669"/>
    <property type="project" value="EnsemblPlants"/>
</dbReference>
<dbReference type="GO" id="GO:0042803">
    <property type="term" value="F:protein homodimerization activity"/>
    <property type="evidence" value="ECO:0007669"/>
    <property type="project" value="EnsemblPlants"/>
</dbReference>
<dbReference type="Proteomes" id="UP000002051">
    <property type="component" value="Chromosome 4"/>
</dbReference>
<dbReference type="EMBL" id="PSQE01000004">
    <property type="protein sequence ID" value="RHN59821.1"/>
    <property type="molecule type" value="Genomic_DNA"/>
</dbReference>
<dbReference type="STRING" id="3880.A0A072UK04"/>
<gene>
    <name evidence="9" type="primary">25491853</name>
    <name evidence="7" type="ordered locus">MTR_4g036030</name>
    <name evidence="8" type="ORF">MtrunA17_Chr4g0018391</name>
</gene>
<dbReference type="PANTHER" id="PTHR31744">
    <property type="entry name" value="PROTEIN CUP-SHAPED COTYLEDON 2-RELATED"/>
    <property type="match status" value="1"/>
</dbReference>
<evidence type="ECO:0000313" key="9">
    <source>
        <dbReference type="EnsemblPlants" id="KEH29378"/>
    </source>
</evidence>
<dbReference type="GO" id="GO:0045893">
    <property type="term" value="P:positive regulation of DNA-templated transcription"/>
    <property type="evidence" value="ECO:0007669"/>
    <property type="project" value="EnsemblPlants"/>
</dbReference>
<dbReference type="KEGG" id="mtr:25491853"/>
<evidence type="ECO:0000313" key="11">
    <source>
        <dbReference type="Proteomes" id="UP000265566"/>
    </source>
</evidence>
<dbReference type="GO" id="GO:0003700">
    <property type="term" value="F:DNA-binding transcription factor activity"/>
    <property type="evidence" value="ECO:0007669"/>
    <property type="project" value="EnsemblPlants"/>
</dbReference>
<comment type="subcellular location">
    <subcellularLocation>
        <location evidence="1">Nucleus</location>
    </subcellularLocation>
</comment>
<dbReference type="GO" id="GO:0045491">
    <property type="term" value="P:xylan metabolic process"/>
    <property type="evidence" value="ECO:0007669"/>
    <property type="project" value="EnsemblPlants"/>
</dbReference>
<evidence type="ECO:0000256" key="2">
    <source>
        <dbReference type="ARBA" id="ARBA00023015"/>
    </source>
</evidence>
<dbReference type="InterPro" id="IPR036093">
    <property type="entry name" value="NAC_dom_sf"/>
</dbReference>
<keyword evidence="5" id="KW-0539">Nucleus</keyword>
<reference evidence="7 10" key="2">
    <citation type="journal article" date="2014" name="BMC Genomics">
        <title>An improved genome release (version Mt4.0) for the model legume Medicago truncatula.</title>
        <authorList>
            <person name="Tang H."/>
            <person name="Krishnakumar V."/>
            <person name="Bidwell S."/>
            <person name="Rosen B."/>
            <person name="Chan A."/>
            <person name="Zhou S."/>
            <person name="Gentzbittel L."/>
            <person name="Childs K.L."/>
            <person name="Yandell M."/>
            <person name="Gundlach H."/>
            <person name="Mayer K.F."/>
            <person name="Schwartz D.C."/>
            <person name="Town C.D."/>
        </authorList>
    </citation>
    <scope>GENOME REANNOTATION</scope>
    <source>
        <strain evidence="7">A17</strain>
        <strain evidence="9 10">cv. Jemalong A17</strain>
    </source>
</reference>
<dbReference type="GO" id="GO:0009531">
    <property type="term" value="C:secondary cell wall"/>
    <property type="evidence" value="ECO:0007669"/>
    <property type="project" value="EnsemblPlants"/>
</dbReference>
<evidence type="ECO:0000313" key="8">
    <source>
        <dbReference type="EMBL" id="RHN59821.1"/>
    </source>
</evidence>
<dbReference type="OrthoDB" id="1919458at2759"/>
<dbReference type="InterPro" id="IPR003441">
    <property type="entry name" value="NAC-dom"/>
</dbReference>
<dbReference type="GO" id="GO:0009733">
    <property type="term" value="P:response to auxin"/>
    <property type="evidence" value="ECO:0007669"/>
    <property type="project" value="EnsemblPlants"/>
</dbReference>
<keyword evidence="4" id="KW-0804">Transcription</keyword>
<reference evidence="8" key="5">
    <citation type="journal article" date="2018" name="Nat. Plants">
        <title>Whole-genome landscape of Medicago truncatula symbiotic genes.</title>
        <authorList>
            <person name="Pecrix Y."/>
            <person name="Gamas P."/>
            <person name="Carrere S."/>
        </authorList>
    </citation>
    <scope>NUCLEOTIDE SEQUENCE</scope>
    <source>
        <tissue evidence="8">Leaves</tissue>
    </source>
</reference>
<dbReference type="GO" id="GO:0000976">
    <property type="term" value="F:transcription cis-regulatory region binding"/>
    <property type="evidence" value="ECO:0007669"/>
    <property type="project" value="EnsemblPlants"/>
</dbReference>
<organism evidence="7 10">
    <name type="scientific">Medicago truncatula</name>
    <name type="common">Barrel medic</name>
    <name type="synonym">Medicago tribuloides</name>
    <dbReference type="NCBI Taxonomy" id="3880"/>
    <lineage>
        <taxon>Eukaryota</taxon>
        <taxon>Viridiplantae</taxon>
        <taxon>Streptophyta</taxon>
        <taxon>Embryophyta</taxon>
        <taxon>Tracheophyta</taxon>
        <taxon>Spermatophyta</taxon>
        <taxon>Magnoliopsida</taxon>
        <taxon>eudicotyledons</taxon>
        <taxon>Gunneridae</taxon>
        <taxon>Pentapetalae</taxon>
        <taxon>rosids</taxon>
        <taxon>fabids</taxon>
        <taxon>Fabales</taxon>
        <taxon>Fabaceae</taxon>
        <taxon>Papilionoideae</taxon>
        <taxon>50 kb inversion clade</taxon>
        <taxon>NPAAA clade</taxon>
        <taxon>Hologalegina</taxon>
        <taxon>IRL clade</taxon>
        <taxon>Trifolieae</taxon>
        <taxon>Medicago</taxon>
    </lineage>
</organism>
<sequence>MNTFSHVPPGFRFHPTDEELVDYYLRKKIASRRIDLDVIKDVDLYKIEPWDLEEICRIGTEEQNEWYFFSHKDKKYPTGTRTNRATAAGFWKATGRDKSIYSKHNLIGMRKTLVFYKGRAPNGQKSDWIMHEYRLETDENGTPQEEGWVVCRVFKKRVTTTIRKMSEHDSPCWYEDQVSFMQDMDSPNQTSQSNLIYQQLPSYTCKKELDNLPFQNFSHDHFLNLPLLESPKLVQSSSNITSIDHSNPMFPSSVLLEEEQILQSGNQQNFHAMYGNNSNVEQGMVDDDQVTDWRVLDKFVASQLSQDDASKENNNNIFHGNIEFRNLEKQEMVPHENASTSNTSWI</sequence>
<dbReference type="SUPFAM" id="SSF101941">
    <property type="entry name" value="NAC domain"/>
    <property type="match status" value="1"/>
</dbReference>
<dbReference type="GO" id="GO:0005634">
    <property type="term" value="C:nucleus"/>
    <property type="evidence" value="ECO:0007669"/>
    <property type="project" value="UniProtKB-SubCell"/>
</dbReference>
<dbReference type="EMBL" id="CM001220">
    <property type="protein sequence ID" value="KEH29378.1"/>
    <property type="molecule type" value="Genomic_DNA"/>
</dbReference>
<dbReference type="Gramene" id="rna21980">
    <property type="protein sequence ID" value="RHN59821.1"/>
    <property type="gene ID" value="gene21980"/>
</dbReference>
<proteinExistence type="predicted"/>
<dbReference type="GO" id="GO:0009741">
    <property type="term" value="P:response to brassinosteroid"/>
    <property type="evidence" value="ECO:0007669"/>
    <property type="project" value="EnsemblPlants"/>
</dbReference>
<evidence type="ECO:0000256" key="1">
    <source>
        <dbReference type="ARBA" id="ARBA00004123"/>
    </source>
</evidence>
<keyword evidence="3" id="KW-0238">DNA-binding</keyword>
<evidence type="ECO:0000256" key="5">
    <source>
        <dbReference type="ARBA" id="ARBA00023242"/>
    </source>
</evidence>
<dbReference type="GO" id="GO:0010981">
    <property type="term" value="P:regulation of cell wall macromolecule metabolic process"/>
    <property type="evidence" value="ECO:0007669"/>
    <property type="project" value="EnsemblPlants"/>
</dbReference>
<keyword evidence="2" id="KW-0805">Transcription regulation</keyword>
<dbReference type="Pfam" id="PF02365">
    <property type="entry name" value="NAM"/>
    <property type="match status" value="1"/>
</dbReference>
<dbReference type="FunFam" id="2.170.150.80:FF:000003">
    <property type="entry name" value="NAC domain-containing protein"/>
    <property type="match status" value="1"/>
</dbReference>
<protein>
    <submittedName>
        <fullName evidence="7 8">Transcription factor</fullName>
    </submittedName>
</protein>
<dbReference type="PANTHER" id="PTHR31744:SF230">
    <property type="entry name" value="NAC DOMAIN-CONTAINING PROTEIN"/>
    <property type="match status" value="1"/>
</dbReference>
<dbReference type="GO" id="GO:0009737">
    <property type="term" value="P:response to abscisic acid"/>
    <property type="evidence" value="ECO:0007669"/>
    <property type="project" value="EnsemblPlants"/>
</dbReference>
<dbReference type="EnsemblPlants" id="KEH29378">
    <property type="protein sequence ID" value="KEH29378"/>
    <property type="gene ID" value="MTR_4g036030"/>
</dbReference>
<dbReference type="HOGENOM" id="CLU_035664_1_2_1"/>
<name>A0A072UK04_MEDTR</name>
<dbReference type="GO" id="GO:0048759">
    <property type="term" value="P:xylem vessel member cell differentiation"/>
    <property type="evidence" value="ECO:0007669"/>
    <property type="project" value="EnsemblPlants"/>
</dbReference>
<dbReference type="PROSITE" id="PS51005">
    <property type="entry name" value="NAC"/>
    <property type="match status" value="1"/>
</dbReference>
<dbReference type="Proteomes" id="UP000265566">
    <property type="component" value="Chromosome 4"/>
</dbReference>
<dbReference type="AlphaFoldDB" id="A0A072UK04"/>
<evidence type="ECO:0000256" key="3">
    <source>
        <dbReference type="ARBA" id="ARBA00023125"/>
    </source>
</evidence>
<dbReference type="GO" id="GO:0009735">
    <property type="term" value="P:response to cytokinin"/>
    <property type="evidence" value="ECO:0007669"/>
    <property type="project" value="EnsemblPlants"/>
</dbReference>
<reference evidence="7 10" key="1">
    <citation type="journal article" date="2011" name="Nature">
        <title>The Medicago genome provides insight into the evolution of rhizobial symbioses.</title>
        <authorList>
            <person name="Young N.D."/>
            <person name="Debelle F."/>
            <person name="Oldroyd G.E."/>
            <person name="Geurts R."/>
            <person name="Cannon S.B."/>
            <person name="Udvardi M.K."/>
            <person name="Benedito V.A."/>
            <person name="Mayer K.F."/>
            <person name="Gouzy J."/>
            <person name="Schoof H."/>
            <person name="Van de Peer Y."/>
            <person name="Proost S."/>
            <person name="Cook D.R."/>
            <person name="Meyers B.C."/>
            <person name="Spannagl M."/>
            <person name="Cheung F."/>
            <person name="De Mita S."/>
            <person name="Krishnakumar V."/>
            <person name="Gundlach H."/>
            <person name="Zhou S."/>
            <person name="Mudge J."/>
            <person name="Bharti A.K."/>
            <person name="Murray J.D."/>
            <person name="Naoumkina M.A."/>
            <person name="Rosen B."/>
            <person name="Silverstein K.A."/>
            <person name="Tang H."/>
            <person name="Rombauts S."/>
            <person name="Zhao P.X."/>
            <person name="Zhou P."/>
            <person name="Barbe V."/>
            <person name="Bardou P."/>
            <person name="Bechner M."/>
            <person name="Bellec A."/>
            <person name="Berger A."/>
            <person name="Berges H."/>
            <person name="Bidwell S."/>
            <person name="Bisseling T."/>
            <person name="Choisne N."/>
            <person name="Couloux A."/>
            <person name="Denny R."/>
            <person name="Deshpande S."/>
            <person name="Dai X."/>
            <person name="Doyle J.J."/>
            <person name="Dudez A.M."/>
            <person name="Farmer A.D."/>
            <person name="Fouteau S."/>
            <person name="Franken C."/>
            <person name="Gibelin C."/>
            <person name="Gish J."/>
            <person name="Goldstein S."/>
            <person name="Gonzalez A.J."/>
            <person name="Green P.J."/>
            <person name="Hallab A."/>
            <person name="Hartog M."/>
            <person name="Hua A."/>
            <person name="Humphray S.J."/>
            <person name="Jeong D.H."/>
            <person name="Jing Y."/>
            <person name="Jocker A."/>
            <person name="Kenton S.M."/>
            <person name="Kim D.J."/>
            <person name="Klee K."/>
            <person name="Lai H."/>
            <person name="Lang C."/>
            <person name="Lin S."/>
            <person name="Macmil S.L."/>
            <person name="Magdelenat G."/>
            <person name="Matthews L."/>
            <person name="McCorrison J."/>
            <person name="Monaghan E.L."/>
            <person name="Mun J.H."/>
            <person name="Najar F.Z."/>
            <person name="Nicholson C."/>
            <person name="Noirot C."/>
            <person name="O'Bleness M."/>
            <person name="Paule C.R."/>
            <person name="Poulain J."/>
            <person name="Prion F."/>
            <person name="Qin B."/>
            <person name="Qu C."/>
            <person name="Retzel E.F."/>
            <person name="Riddle C."/>
            <person name="Sallet E."/>
            <person name="Samain S."/>
            <person name="Samson N."/>
            <person name="Sanders I."/>
            <person name="Saurat O."/>
            <person name="Scarpelli C."/>
            <person name="Schiex T."/>
            <person name="Segurens B."/>
            <person name="Severin A.J."/>
            <person name="Sherrier D.J."/>
            <person name="Shi R."/>
            <person name="Sims S."/>
            <person name="Singer S.R."/>
            <person name="Sinharoy S."/>
            <person name="Sterck L."/>
            <person name="Viollet A."/>
            <person name="Wang B.B."/>
            <person name="Wang K."/>
            <person name="Wang M."/>
            <person name="Wang X."/>
            <person name="Warfsmann J."/>
            <person name="Weissenbach J."/>
            <person name="White D.D."/>
            <person name="White J.D."/>
            <person name="Wiley G.B."/>
            <person name="Wincker P."/>
            <person name="Xing Y."/>
            <person name="Yang L."/>
            <person name="Yao Z."/>
            <person name="Ying F."/>
            <person name="Zhai J."/>
            <person name="Zhou L."/>
            <person name="Zuber A."/>
            <person name="Denarie J."/>
            <person name="Dixon R.A."/>
            <person name="May G.D."/>
            <person name="Schwartz D.C."/>
            <person name="Rogers J."/>
            <person name="Quetier F."/>
            <person name="Town C.D."/>
            <person name="Roe B.A."/>
        </authorList>
    </citation>
    <scope>NUCLEOTIDE SEQUENCE [LARGE SCALE GENOMIC DNA]</scope>
    <source>
        <strain evidence="7">A17</strain>
        <strain evidence="9 10">cv. Jemalong A17</strain>
    </source>
</reference>
<reference evidence="11" key="4">
    <citation type="journal article" date="2018" name="Nat. Plants">
        <title>Whole-genome landscape of Medicago truncatula symbiotic genes.</title>
        <authorList>
            <person name="Pecrix Y."/>
            <person name="Staton S.E."/>
            <person name="Sallet E."/>
            <person name="Lelandais-Briere C."/>
            <person name="Moreau S."/>
            <person name="Carrere S."/>
            <person name="Blein T."/>
            <person name="Jardinaud M.F."/>
            <person name="Latrasse D."/>
            <person name="Zouine M."/>
            <person name="Zahm M."/>
            <person name="Kreplak J."/>
            <person name="Mayjonade B."/>
            <person name="Satge C."/>
            <person name="Perez M."/>
            <person name="Cauet S."/>
            <person name="Marande W."/>
            <person name="Chantry-Darmon C."/>
            <person name="Lopez-Roques C."/>
            <person name="Bouchez O."/>
            <person name="Berard A."/>
            <person name="Debelle F."/>
            <person name="Munos S."/>
            <person name="Bendahmane A."/>
            <person name="Berges H."/>
            <person name="Niebel A."/>
            <person name="Buitink J."/>
            <person name="Frugier F."/>
            <person name="Benhamed M."/>
            <person name="Crespi M."/>
            <person name="Gouzy J."/>
            <person name="Gamas P."/>
        </authorList>
    </citation>
    <scope>NUCLEOTIDE SEQUENCE [LARGE SCALE GENOMIC DNA]</scope>
    <source>
        <strain evidence="11">cv. Jemalong A17</strain>
    </source>
</reference>
<evidence type="ECO:0000256" key="4">
    <source>
        <dbReference type="ARBA" id="ARBA00023163"/>
    </source>
</evidence>
<dbReference type="GO" id="GO:0043068">
    <property type="term" value="P:positive regulation of programmed cell death"/>
    <property type="evidence" value="ECO:0007669"/>
    <property type="project" value="EnsemblPlants"/>
</dbReference>
<accession>A0A072UK04</accession>
<evidence type="ECO:0000313" key="7">
    <source>
        <dbReference type="EMBL" id="KEH29378.1"/>
    </source>
</evidence>
<evidence type="ECO:0000259" key="6">
    <source>
        <dbReference type="PROSITE" id="PS51005"/>
    </source>
</evidence>